<dbReference type="OrthoDB" id="10604245at2759"/>
<sequence length="248" mass="28520">MMSPRELYEHLHTAAFNEDVTYAELIHVALAFAVFWYFVFEIGKFLLGKWSYGKPWLKACCEREFDRNEGMYRRFLGNDKSRDELVCKLMKDWPEGIVMNLQHFAGGALCIPSLIGYGDPAWASSLACLGILSEMGWEIEDTVLRLYQRLRYGKEKVPNAMMIILSSCVSGRDKAARLDAFQGHQFHLACDNGLDPGNSLGLLRCRYLHHMVERREVEFHGDRGGYNAPLFLFQRFFLCASDVEKIPE</sequence>
<feature type="transmembrane region" description="Helical" evidence="1">
    <location>
        <begin position="20"/>
        <end position="40"/>
    </location>
</feature>
<accession>K0SUG5</accession>
<reference evidence="2 3" key="1">
    <citation type="journal article" date="2012" name="Genome Biol.">
        <title>Genome and low-iron response of an oceanic diatom adapted to chronic iron limitation.</title>
        <authorList>
            <person name="Lommer M."/>
            <person name="Specht M."/>
            <person name="Roy A.S."/>
            <person name="Kraemer L."/>
            <person name="Andreson R."/>
            <person name="Gutowska M.A."/>
            <person name="Wolf J."/>
            <person name="Bergner S.V."/>
            <person name="Schilhabel M.B."/>
            <person name="Klostermeier U.C."/>
            <person name="Beiko R.G."/>
            <person name="Rosenstiel P."/>
            <person name="Hippler M."/>
            <person name="Laroche J."/>
        </authorList>
    </citation>
    <scope>NUCLEOTIDE SEQUENCE [LARGE SCALE GENOMIC DNA]</scope>
    <source>
        <strain evidence="2 3">CCMP1005</strain>
    </source>
</reference>
<keyword evidence="1" id="KW-0472">Membrane</keyword>
<keyword evidence="1" id="KW-1133">Transmembrane helix</keyword>
<comment type="caution">
    <text evidence="2">The sequence shown here is derived from an EMBL/GenBank/DDBJ whole genome shotgun (WGS) entry which is preliminary data.</text>
</comment>
<keyword evidence="1" id="KW-0812">Transmembrane</keyword>
<keyword evidence="3" id="KW-1185">Reference proteome</keyword>
<dbReference type="AlphaFoldDB" id="K0SUG5"/>
<proteinExistence type="predicted"/>
<evidence type="ECO:0000313" key="3">
    <source>
        <dbReference type="Proteomes" id="UP000266841"/>
    </source>
</evidence>
<dbReference type="eggNOG" id="ENOG502SZEV">
    <property type="taxonomic scope" value="Eukaryota"/>
</dbReference>
<dbReference type="EMBL" id="AGNL01019314">
    <property type="protein sequence ID" value="EJK61917.1"/>
    <property type="molecule type" value="Genomic_DNA"/>
</dbReference>
<name>K0SUG5_THAOC</name>
<dbReference type="Proteomes" id="UP000266841">
    <property type="component" value="Unassembled WGS sequence"/>
</dbReference>
<organism evidence="2 3">
    <name type="scientific">Thalassiosira oceanica</name>
    <name type="common">Marine diatom</name>
    <dbReference type="NCBI Taxonomy" id="159749"/>
    <lineage>
        <taxon>Eukaryota</taxon>
        <taxon>Sar</taxon>
        <taxon>Stramenopiles</taxon>
        <taxon>Ochrophyta</taxon>
        <taxon>Bacillariophyta</taxon>
        <taxon>Coscinodiscophyceae</taxon>
        <taxon>Thalassiosirophycidae</taxon>
        <taxon>Thalassiosirales</taxon>
        <taxon>Thalassiosiraceae</taxon>
        <taxon>Thalassiosira</taxon>
    </lineage>
</organism>
<protein>
    <submittedName>
        <fullName evidence="2">Uncharacterized protein</fullName>
    </submittedName>
</protein>
<evidence type="ECO:0000313" key="2">
    <source>
        <dbReference type="EMBL" id="EJK61917.1"/>
    </source>
</evidence>
<feature type="non-terminal residue" evidence="2">
    <location>
        <position position="248"/>
    </location>
</feature>
<gene>
    <name evidence="2" type="ORF">THAOC_17504</name>
</gene>
<evidence type="ECO:0000256" key="1">
    <source>
        <dbReference type="SAM" id="Phobius"/>
    </source>
</evidence>